<feature type="region of interest" description="Disordered" evidence="2">
    <location>
        <begin position="201"/>
        <end position="274"/>
    </location>
</feature>
<feature type="compositionally biased region" description="Basic and acidic residues" evidence="2">
    <location>
        <begin position="209"/>
        <end position="227"/>
    </location>
</feature>
<dbReference type="Proteomes" id="UP000215914">
    <property type="component" value="Unassembled WGS sequence"/>
</dbReference>
<reference evidence="3" key="1">
    <citation type="journal article" date="2017" name="Nature">
        <title>The sunflower genome provides insights into oil metabolism, flowering and Asterid evolution.</title>
        <authorList>
            <person name="Badouin H."/>
            <person name="Gouzy J."/>
            <person name="Grassa C.J."/>
            <person name="Murat F."/>
            <person name="Staton S.E."/>
            <person name="Cottret L."/>
            <person name="Lelandais-Briere C."/>
            <person name="Owens G.L."/>
            <person name="Carrere S."/>
            <person name="Mayjonade B."/>
            <person name="Legrand L."/>
            <person name="Gill N."/>
            <person name="Kane N.C."/>
            <person name="Bowers J.E."/>
            <person name="Hubner S."/>
            <person name="Bellec A."/>
            <person name="Berard A."/>
            <person name="Berges H."/>
            <person name="Blanchet N."/>
            <person name="Boniface M.C."/>
            <person name="Brunel D."/>
            <person name="Catrice O."/>
            <person name="Chaidir N."/>
            <person name="Claudel C."/>
            <person name="Donnadieu C."/>
            <person name="Faraut T."/>
            <person name="Fievet G."/>
            <person name="Helmstetter N."/>
            <person name="King M."/>
            <person name="Knapp S.J."/>
            <person name="Lai Z."/>
            <person name="Le Paslier M.C."/>
            <person name="Lippi Y."/>
            <person name="Lorenzon L."/>
            <person name="Mandel J.R."/>
            <person name="Marage G."/>
            <person name="Marchand G."/>
            <person name="Marquand E."/>
            <person name="Bret-Mestries E."/>
            <person name="Morien E."/>
            <person name="Nambeesan S."/>
            <person name="Nguyen T."/>
            <person name="Pegot-Espagnet P."/>
            <person name="Pouilly N."/>
            <person name="Raftis F."/>
            <person name="Sallet E."/>
            <person name="Schiex T."/>
            <person name="Thomas J."/>
            <person name="Vandecasteele C."/>
            <person name="Vares D."/>
            <person name="Vear F."/>
            <person name="Vautrin S."/>
            <person name="Crespi M."/>
            <person name="Mangin B."/>
            <person name="Burke J.M."/>
            <person name="Salse J."/>
            <person name="Munos S."/>
            <person name="Vincourt P."/>
            <person name="Rieseberg L.H."/>
            <person name="Langlade N.B."/>
        </authorList>
    </citation>
    <scope>NUCLEOTIDE SEQUENCE</scope>
    <source>
        <tissue evidence="3">Leaves</tissue>
    </source>
</reference>
<keyword evidence="1" id="KW-0175">Coiled coil</keyword>
<feature type="compositionally biased region" description="Basic and acidic residues" evidence="2">
    <location>
        <begin position="336"/>
        <end position="352"/>
    </location>
</feature>
<feature type="region of interest" description="Disordered" evidence="2">
    <location>
        <begin position="295"/>
        <end position="352"/>
    </location>
</feature>
<sequence>MFSRPYKFLVHCVIHALSHLKGAYDEPSDYIMNIITCLVLNRHYNISQVIFDHMVDNVKGEKYIMYPRFIQMFIDDQVRDLPKDPADELDPQHMKSETLSRLGQYKGLKKEESEPRARRMICKIGNRNYVAPENDAWRHENSNSEDESGRLIDMHVKKLRYWFVKEGKRKRTPKASPTVTAPKVSTPKIVNEEAEAAKAAKIAESSKNVQEESVKEKDPEGVAHTDSSDADDESTETEFEIDKSKIGVGKVTLKKKPLKKKKKGSDDEDETYIPTPQAEKKKFIKKRKAVQTGVIPRSVRARKGSASMPELQSGKGPVVEAEEVQTKSIPVAEVQNVEKPEDEKEKVPESPEYVRIKKKGVDDEVVITGERVTTPPPPKNPTIHILVNVETPNPKKTTLPGLFDGFPNIQGEFIDDILTGGDYDMFHDATIKELTKKVSLLEKEKVKADAERDELKKQLKKINEMNEEMKSVVKNHAKRIKTLVEDVDDNAKLFE</sequence>
<evidence type="ECO:0000256" key="1">
    <source>
        <dbReference type="SAM" id="Coils"/>
    </source>
</evidence>
<reference evidence="3" key="2">
    <citation type="submission" date="2020-06" db="EMBL/GenBank/DDBJ databases">
        <title>Helianthus annuus Genome sequencing and assembly Release 2.</title>
        <authorList>
            <person name="Gouzy J."/>
            <person name="Langlade N."/>
            <person name="Munos S."/>
        </authorList>
    </citation>
    <scope>NUCLEOTIDE SEQUENCE</scope>
    <source>
        <tissue evidence="3">Leaves</tissue>
    </source>
</reference>
<dbReference type="EMBL" id="MNCJ02000329">
    <property type="protein sequence ID" value="KAF5768039.1"/>
    <property type="molecule type" value="Genomic_DNA"/>
</dbReference>
<dbReference type="Gramene" id="mRNA:HanXRQr2_Chr14g0631701">
    <property type="protein sequence ID" value="mRNA:HanXRQr2_Chr14g0631701"/>
    <property type="gene ID" value="HanXRQr2_Chr14g0631701"/>
</dbReference>
<dbReference type="AlphaFoldDB" id="A0A9K3H7H6"/>
<gene>
    <name evidence="3" type="ORF">HanXRQr2_Chr14g0631701</name>
</gene>
<protein>
    <submittedName>
        <fullName evidence="3">Uncharacterized protein</fullName>
    </submittedName>
</protein>
<evidence type="ECO:0000256" key="2">
    <source>
        <dbReference type="SAM" id="MobiDB-lite"/>
    </source>
</evidence>
<feature type="compositionally biased region" description="Acidic residues" evidence="2">
    <location>
        <begin position="228"/>
        <end position="239"/>
    </location>
</feature>
<evidence type="ECO:0000313" key="3">
    <source>
        <dbReference type="EMBL" id="KAF5768039.1"/>
    </source>
</evidence>
<feature type="compositionally biased region" description="Basic residues" evidence="2">
    <location>
        <begin position="252"/>
        <end position="263"/>
    </location>
</feature>
<proteinExistence type="predicted"/>
<accession>A0A9K3H7H6</accession>
<organism evidence="3 4">
    <name type="scientific">Helianthus annuus</name>
    <name type="common">Common sunflower</name>
    <dbReference type="NCBI Taxonomy" id="4232"/>
    <lineage>
        <taxon>Eukaryota</taxon>
        <taxon>Viridiplantae</taxon>
        <taxon>Streptophyta</taxon>
        <taxon>Embryophyta</taxon>
        <taxon>Tracheophyta</taxon>
        <taxon>Spermatophyta</taxon>
        <taxon>Magnoliopsida</taxon>
        <taxon>eudicotyledons</taxon>
        <taxon>Gunneridae</taxon>
        <taxon>Pentapetalae</taxon>
        <taxon>asterids</taxon>
        <taxon>campanulids</taxon>
        <taxon>Asterales</taxon>
        <taxon>Asteraceae</taxon>
        <taxon>Asteroideae</taxon>
        <taxon>Heliantheae alliance</taxon>
        <taxon>Heliantheae</taxon>
        <taxon>Helianthus</taxon>
    </lineage>
</organism>
<feature type="coiled-coil region" evidence="1">
    <location>
        <begin position="431"/>
        <end position="479"/>
    </location>
</feature>
<name>A0A9K3H7H6_HELAN</name>
<keyword evidence="4" id="KW-1185">Reference proteome</keyword>
<evidence type="ECO:0000313" key="4">
    <source>
        <dbReference type="Proteomes" id="UP000215914"/>
    </source>
</evidence>
<comment type="caution">
    <text evidence="3">The sequence shown here is derived from an EMBL/GenBank/DDBJ whole genome shotgun (WGS) entry which is preliminary data.</text>
</comment>